<dbReference type="Gene3D" id="3.40.50.150">
    <property type="entry name" value="Vaccinia Virus protein VP39"/>
    <property type="match status" value="1"/>
</dbReference>
<evidence type="ECO:0000259" key="8">
    <source>
        <dbReference type="PROSITE" id="PS50122"/>
    </source>
</evidence>
<evidence type="ECO:0000256" key="1">
    <source>
        <dbReference type="ARBA" id="ARBA00001541"/>
    </source>
</evidence>
<dbReference type="SUPFAM" id="SSF53335">
    <property type="entry name" value="S-adenosyl-L-methionine-dependent methyltransferases"/>
    <property type="match status" value="1"/>
</dbReference>
<evidence type="ECO:0000256" key="7">
    <source>
        <dbReference type="SAM" id="MobiDB-lite"/>
    </source>
</evidence>
<proteinExistence type="predicted"/>
<dbReference type="PRINTS" id="PR00996">
    <property type="entry name" value="CHERMTFRASE"/>
</dbReference>
<evidence type="ECO:0000256" key="3">
    <source>
        <dbReference type="ARBA" id="ARBA00022603"/>
    </source>
</evidence>
<dbReference type="EMBL" id="JBCDNA010000001">
    <property type="protein sequence ID" value="MEL4454426.1"/>
    <property type="molecule type" value="Genomic_DNA"/>
</dbReference>
<evidence type="ECO:0000313" key="11">
    <source>
        <dbReference type="Proteomes" id="UP001474120"/>
    </source>
</evidence>
<dbReference type="Pfam" id="PF01339">
    <property type="entry name" value="CheB_methylest"/>
    <property type="match status" value="1"/>
</dbReference>
<dbReference type="InterPro" id="IPR000673">
    <property type="entry name" value="Sig_transdc_resp-reg_Me-estase"/>
</dbReference>
<keyword evidence="11" id="KW-1185">Reference proteome</keyword>
<keyword evidence="3 10" id="KW-0489">Methyltransferase</keyword>
<gene>
    <name evidence="10" type="ORF">AABB81_00860</name>
</gene>
<evidence type="ECO:0000256" key="2">
    <source>
        <dbReference type="ARBA" id="ARBA00012534"/>
    </source>
</evidence>
<feature type="region of interest" description="Disordered" evidence="7">
    <location>
        <begin position="691"/>
        <end position="718"/>
    </location>
</feature>
<dbReference type="GO" id="GO:0008168">
    <property type="term" value="F:methyltransferase activity"/>
    <property type="evidence" value="ECO:0007669"/>
    <property type="project" value="UniProtKB-KW"/>
</dbReference>
<dbReference type="Pfam" id="PF13596">
    <property type="entry name" value="PAS_10"/>
    <property type="match status" value="1"/>
</dbReference>
<dbReference type="Gene3D" id="1.10.155.10">
    <property type="entry name" value="Chemotaxis receptor methyltransferase CheR, N-terminal domain"/>
    <property type="match status" value="1"/>
</dbReference>
<comment type="caution">
    <text evidence="6">Lacks conserved residue(s) required for the propagation of feature annotation.</text>
</comment>
<dbReference type="CDD" id="cd16434">
    <property type="entry name" value="CheB-CheR_fusion"/>
    <property type="match status" value="1"/>
</dbReference>
<protein>
    <recommendedName>
        <fullName evidence="2">protein-glutamate O-methyltransferase</fullName>
        <ecNumber evidence="2">2.1.1.80</ecNumber>
    </recommendedName>
</protein>
<name>A0ABU9KW71_9FLAO</name>
<dbReference type="SUPFAM" id="SSF52738">
    <property type="entry name" value="Methylesterase CheB, C-terminal domain"/>
    <property type="match status" value="1"/>
</dbReference>
<keyword evidence="4" id="KW-0808">Transferase</keyword>
<dbReference type="Pfam" id="PF01739">
    <property type="entry name" value="CheR"/>
    <property type="match status" value="1"/>
</dbReference>
<feature type="region of interest" description="Disordered" evidence="7">
    <location>
        <begin position="1"/>
        <end position="21"/>
    </location>
</feature>
<dbReference type="EC" id="2.1.1.80" evidence="2"/>
<dbReference type="RefSeq" id="WP_342157963.1">
    <property type="nucleotide sequence ID" value="NZ_JBCDNA010000001.1"/>
</dbReference>
<comment type="catalytic activity">
    <reaction evidence="1">
        <text>L-glutamyl-[protein] + S-adenosyl-L-methionine = [protein]-L-glutamate 5-O-methyl ester + S-adenosyl-L-homocysteine</text>
        <dbReference type="Rhea" id="RHEA:24452"/>
        <dbReference type="Rhea" id="RHEA-COMP:10208"/>
        <dbReference type="Rhea" id="RHEA-COMP:10311"/>
        <dbReference type="ChEBI" id="CHEBI:29973"/>
        <dbReference type="ChEBI" id="CHEBI:57856"/>
        <dbReference type="ChEBI" id="CHEBI:59789"/>
        <dbReference type="ChEBI" id="CHEBI:82795"/>
        <dbReference type="EC" id="2.1.1.80"/>
    </reaction>
</comment>
<dbReference type="InterPro" id="IPR035909">
    <property type="entry name" value="CheB_C"/>
</dbReference>
<comment type="caution">
    <text evidence="10">The sequence shown here is derived from an EMBL/GenBank/DDBJ whole genome shotgun (WGS) entry which is preliminary data.</text>
</comment>
<dbReference type="InterPro" id="IPR013656">
    <property type="entry name" value="PAS_4"/>
</dbReference>
<dbReference type="Gene3D" id="3.30.450.20">
    <property type="entry name" value="PAS domain"/>
    <property type="match status" value="2"/>
</dbReference>
<dbReference type="InterPro" id="IPR029063">
    <property type="entry name" value="SAM-dependent_MTases_sf"/>
</dbReference>
<dbReference type="InterPro" id="IPR000780">
    <property type="entry name" value="CheR_MeTrfase"/>
</dbReference>
<feature type="domain" description="CheB-type methylesterase" evidence="8">
    <location>
        <begin position="32"/>
        <end position="215"/>
    </location>
</feature>
<accession>A0ABU9KW71</accession>
<dbReference type="GO" id="GO:0032259">
    <property type="term" value="P:methylation"/>
    <property type="evidence" value="ECO:0007669"/>
    <property type="project" value="UniProtKB-KW"/>
</dbReference>
<dbReference type="PANTHER" id="PTHR24422">
    <property type="entry name" value="CHEMOTAXIS PROTEIN METHYLTRANSFERASE"/>
    <property type="match status" value="1"/>
</dbReference>
<feature type="compositionally biased region" description="Low complexity" evidence="7">
    <location>
        <begin position="697"/>
        <end position="708"/>
    </location>
</feature>
<reference evidence="10 11" key="1">
    <citation type="submission" date="2024-04" db="EMBL/GenBank/DDBJ databases">
        <title>whole genome sequencing of Lutimonas vermicola strain IMCC1616.</title>
        <authorList>
            <person name="Bae S.S."/>
        </authorList>
    </citation>
    <scope>NUCLEOTIDE SEQUENCE [LARGE SCALE GENOMIC DNA]</scope>
    <source>
        <strain evidence="10 11">IMCC1616</strain>
    </source>
</reference>
<organism evidence="10 11">
    <name type="scientific">Lutimonas vermicola</name>
    <dbReference type="NCBI Taxonomy" id="414288"/>
    <lineage>
        <taxon>Bacteria</taxon>
        <taxon>Pseudomonadati</taxon>
        <taxon>Bacteroidota</taxon>
        <taxon>Flavobacteriia</taxon>
        <taxon>Flavobacteriales</taxon>
        <taxon>Flavobacteriaceae</taxon>
        <taxon>Lutimonas</taxon>
    </lineage>
</organism>
<dbReference type="SMART" id="SM00138">
    <property type="entry name" value="MeTrc"/>
    <property type="match status" value="1"/>
</dbReference>
<evidence type="ECO:0000256" key="4">
    <source>
        <dbReference type="ARBA" id="ARBA00022679"/>
    </source>
</evidence>
<dbReference type="InterPro" id="IPR022641">
    <property type="entry name" value="CheR_N"/>
</dbReference>
<dbReference type="SUPFAM" id="SSF47757">
    <property type="entry name" value="Chemotaxis receptor methyltransferase CheR, N-terminal domain"/>
    <property type="match status" value="1"/>
</dbReference>
<evidence type="ECO:0000256" key="6">
    <source>
        <dbReference type="PROSITE-ProRule" id="PRU00050"/>
    </source>
</evidence>
<keyword evidence="5" id="KW-0949">S-adenosyl-L-methionine</keyword>
<dbReference type="InterPro" id="IPR022642">
    <property type="entry name" value="CheR_C"/>
</dbReference>
<dbReference type="PANTHER" id="PTHR24422:SF27">
    <property type="entry name" value="PROTEIN-GLUTAMATE O-METHYLTRANSFERASE"/>
    <property type="match status" value="1"/>
</dbReference>
<dbReference type="PROSITE" id="PS50122">
    <property type="entry name" value="CHEB"/>
    <property type="match status" value="1"/>
</dbReference>
<feature type="domain" description="CheR-type methyltransferase" evidence="9">
    <location>
        <begin position="221"/>
        <end position="496"/>
    </location>
</feature>
<dbReference type="InterPro" id="IPR035965">
    <property type="entry name" value="PAS-like_dom_sf"/>
</dbReference>
<sequence>MANTKNSAPKAKTNKVTANKKTKQKKEDAFLIVGMGASAGGLEAFKEFFSELPDAPGMAFVIVQHLDPTHKSLMVDLLKKYTKMQVSEVKDHNQVVKDHVYIIPPNKDMAILNGILHLMEPTLARGFRKPIDFFLRSLANDQGARAVGIILSGTGTEGTLGLKDVKGHGGLTIVQDPKTAQYDGMPRSVITAGAQDFILPVKEIPKLLVKYSKNRNLKPIVKPIEVVRTKDLLEKVYILLRNETGCNFSDYKDSTVIRRVEKRMAINQIIKLENYIKYLQNNSEEVIKLFNELLIGVTSFFRDKEPFEFLRQKVIPKIIEKKSDNDTIRIWIPGCSTGEEAYTIAILFDEIVSKQNKNIKVQIFASDIDEKAINIARLGVYPDTIITDVTTDRLNNYFYVEGSSYRIKKEIRDQIIFAEHNLIKDPPFSKLDMISCRNLLIYLNIEAQKKVFSIFHYALLDKGILFLGSSESLGEYGDIFEVVDRKSKIFKRKNVHADKMPRLGYQFNEPLRDIKTPPVPILKRVQQDNLATITQRLLLAHYAPACAIIDSKDDAVYFSGNTGKYLQPSPGEARLNLIDMAREGLKAELRAIISKTRKSQSLEVHSHIKVKTNGSFQNVKLSVRPLNKSLNDVGYLMITFEDLDTTIEKKSKPKIGEPENISEINALEQELATTKEYLRSTIEQLEISNEELKSSNEELQSSNEELQSTNEELETSKEELQSVNEEIITVNTELQGKIDELALAYDDMNNLLASTDIGTIFLDEKLNIMRFTPSMARIINLIPTDLGRPVAHLSFNLKYDSLVSDIKNVLNKLTAFTTSVKSNDGLWYQMKIMPYITSQNVIKGVVITFVDITKEKSLVEELNKIKENYEHLLESTKTVVYTQDENLVYTGIINMYPDVKFRNIEGKTDKDFFTPKEAEKLNKIKNEVLKTGKSMRQTVAMTLGGDIKFHDLTVRPLYDKNKLKGIACTSTDITELSEIQQELSKYKE</sequence>
<dbReference type="PROSITE" id="PS50123">
    <property type="entry name" value="CHER"/>
    <property type="match status" value="1"/>
</dbReference>
<dbReference type="InterPro" id="IPR050903">
    <property type="entry name" value="Bact_Chemotaxis_MeTrfase"/>
</dbReference>
<evidence type="ECO:0000256" key="5">
    <source>
        <dbReference type="ARBA" id="ARBA00022691"/>
    </source>
</evidence>
<dbReference type="InterPro" id="IPR036804">
    <property type="entry name" value="CheR_N_sf"/>
</dbReference>
<dbReference type="SUPFAM" id="SSF55785">
    <property type="entry name" value="PYP-like sensor domain (PAS domain)"/>
    <property type="match status" value="2"/>
</dbReference>
<dbReference type="Pfam" id="PF03705">
    <property type="entry name" value="CheR_N"/>
    <property type="match status" value="1"/>
</dbReference>
<dbReference type="Proteomes" id="UP001474120">
    <property type="component" value="Unassembled WGS sequence"/>
</dbReference>
<evidence type="ECO:0000313" key="10">
    <source>
        <dbReference type="EMBL" id="MEL4454426.1"/>
    </source>
</evidence>
<dbReference type="Pfam" id="PF08448">
    <property type="entry name" value="PAS_4"/>
    <property type="match status" value="1"/>
</dbReference>
<dbReference type="Gene3D" id="3.40.50.180">
    <property type="entry name" value="Methylesterase CheB, C-terminal domain"/>
    <property type="match status" value="1"/>
</dbReference>
<evidence type="ECO:0000259" key="9">
    <source>
        <dbReference type="PROSITE" id="PS50123"/>
    </source>
</evidence>